<dbReference type="GO" id="GO:0004129">
    <property type="term" value="F:cytochrome-c oxidase activity"/>
    <property type="evidence" value="ECO:0007669"/>
    <property type="project" value="InterPro"/>
</dbReference>
<feature type="transmembrane region" description="Helical" evidence="7">
    <location>
        <begin position="674"/>
        <end position="695"/>
    </location>
</feature>
<feature type="transmembrane region" description="Helical" evidence="7">
    <location>
        <begin position="411"/>
        <end position="434"/>
    </location>
</feature>
<sequence length="778" mass="85707">MIPHNSVRRWLFTTNHKDVGILYFLMSLYFLVAGGALALLFRIQLMYPNNNFLTASSFNQAVTVHGIVMLLWFLSPLAFALANYVVPLQIGARDLAFPRLNAMSFWLILFGGLLAALGFFTPGGALDTGWTVYAPLSTSRFSPQVGVTLGGAGLLMLIASVTLSTVNFLTTIFRMRAKGLSLMQLPMFTWGILLTVFLMLFAFPPLAAGVLMLAADRVLGTTYLSSPEGGALLWDHILWFFGHPEVYILLFPGLLALGDILSTFSRRPLYGKKVIVAAAIAGSVLSIMVWGHHMFTTGISPLWRKIMTVLTETISIPFGVIILSYILTLVGSAIRFRVPMLFAVTSIGLFIVGGITGVFNSSVALDLGLRGTYWVVGHFHFTLVGGAATALVAAVYYWWPKMSGRMYSETLGRIHLIIYLVGFLLLFVPMHMLVDKPRRVFTYDAGFGWELNNLLSTIGAFVFAASWPVFFLNLFRSLRSGERAPDNPWESWSLEWMTTSPPPIHNFDGEPVVEPDGTIKVLPSFANGGGAGGEHYSPWPLTISLATLLIFLIFVFPPIAFVGLALLVASIVGWARDDLAGKFKAVESAVQEHWPFKTIERMKLGVWTFLYSEVMLFGGLIGSYVFVRLNSSYWPGPGTIHDIATGAINTFILLTSSMTAVLALAAAKAGRNDLLKASLLATFVLGLAFLVIKGMEWLHLFEEGFTFTSGLPATTFYITTGVHGAHVTAGLIVLAYLLVKAFKNLYTKDNHGSVEYFGLYWHFVDIVWVFLFPLFYLV</sequence>
<dbReference type="GO" id="GO:0015990">
    <property type="term" value="P:electron transport coupled proton transport"/>
    <property type="evidence" value="ECO:0007669"/>
    <property type="project" value="TreeGrafter"/>
</dbReference>
<dbReference type="InterPro" id="IPR013833">
    <property type="entry name" value="Cyt_c_oxidase_su3_a-hlx"/>
</dbReference>
<feature type="transmembrane region" description="Helical" evidence="7">
    <location>
        <begin position="145"/>
        <end position="169"/>
    </location>
</feature>
<evidence type="ECO:0000256" key="4">
    <source>
        <dbReference type="ARBA" id="ARBA00022989"/>
    </source>
</evidence>
<feature type="transmembrane region" description="Helical" evidence="7">
    <location>
        <begin position="454"/>
        <end position="475"/>
    </location>
</feature>
<feature type="transmembrane region" description="Helical" evidence="7">
    <location>
        <begin position="274"/>
        <end position="294"/>
    </location>
</feature>
<comment type="subcellular location">
    <subcellularLocation>
        <location evidence="1">Cell membrane</location>
        <topology evidence="1">Multi-pass membrane protein</topology>
    </subcellularLocation>
</comment>
<evidence type="ECO:0000256" key="3">
    <source>
        <dbReference type="ARBA" id="ARBA00022692"/>
    </source>
</evidence>
<feature type="domain" description="Heme-copper oxidase subunit III family profile" evidence="8">
    <location>
        <begin position="537"/>
        <end position="778"/>
    </location>
</feature>
<feature type="transmembrane region" description="Helical" evidence="7">
    <location>
        <begin position="21"/>
        <end position="43"/>
    </location>
</feature>
<keyword evidence="6" id="KW-0408">Iron</keyword>
<dbReference type="GO" id="GO:0009060">
    <property type="term" value="P:aerobic respiration"/>
    <property type="evidence" value="ECO:0007669"/>
    <property type="project" value="InterPro"/>
</dbReference>
<keyword evidence="4 7" id="KW-1133">Transmembrane helix</keyword>
<dbReference type="SUPFAM" id="SSF81452">
    <property type="entry name" value="Cytochrome c oxidase subunit III-like"/>
    <property type="match status" value="1"/>
</dbReference>
<keyword evidence="5 7" id="KW-0472">Membrane</keyword>
<dbReference type="InterPro" id="IPR036927">
    <property type="entry name" value="Cyt_c_oxase-like_su1_sf"/>
</dbReference>
<feature type="transmembrane region" description="Helical" evidence="7">
    <location>
        <begin position="314"/>
        <end position="334"/>
    </location>
</feature>
<evidence type="ECO:0000259" key="8">
    <source>
        <dbReference type="PROSITE" id="PS50253"/>
    </source>
</evidence>
<dbReference type="Gene3D" id="1.20.210.10">
    <property type="entry name" value="Cytochrome c oxidase-like, subunit I domain"/>
    <property type="match status" value="1"/>
</dbReference>
<feature type="transmembrane region" description="Helical" evidence="7">
    <location>
        <begin position="647"/>
        <end position="667"/>
    </location>
</feature>
<dbReference type="PROSITE" id="PS50253">
    <property type="entry name" value="COX3"/>
    <property type="match status" value="1"/>
</dbReference>
<feature type="transmembrane region" description="Helical" evidence="7">
    <location>
        <begin position="379"/>
        <end position="399"/>
    </location>
</feature>
<dbReference type="AlphaFoldDB" id="A0A7C5QEB0"/>
<evidence type="ECO:0000256" key="1">
    <source>
        <dbReference type="ARBA" id="ARBA00004651"/>
    </source>
</evidence>
<keyword evidence="3 6" id="KW-0812">Transmembrane</keyword>
<dbReference type="Gene3D" id="1.20.120.80">
    <property type="entry name" value="Cytochrome c oxidase, subunit III, four-helix bundle"/>
    <property type="match status" value="1"/>
</dbReference>
<dbReference type="EMBL" id="DRWN01000063">
    <property type="protein sequence ID" value="HHK68971.1"/>
    <property type="molecule type" value="Genomic_DNA"/>
</dbReference>
<dbReference type="InterPro" id="IPR023616">
    <property type="entry name" value="Cyt_c_oxase-like_su1_dom"/>
</dbReference>
<dbReference type="PANTHER" id="PTHR10422">
    <property type="entry name" value="CYTOCHROME C OXIDASE SUBUNIT 1"/>
    <property type="match status" value="1"/>
</dbReference>
<dbReference type="GO" id="GO:0022904">
    <property type="term" value="P:respiratory electron transport chain"/>
    <property type="evidence" value="ECO:0007669"/>
    <property type="project" value="InterPro"/>
</dbReference>
<dbReference type="Pfam" id="PF00510">
    <property type="entry name" value="COX3"/>
    <property type="match status" value="1"/>
</dbReference>
<organism evidence="10">
    <name type="scientific">Caldiarchaeum subterraneum</name>
    <dbReference type="NCBI Taxonomy" id="311458"/>
    <lineage>
        <taxon>Archaea</taxon>
        <taxon>Nitrososphaerota</taxon>
        <taxon>Candidatus Caldarchaeales</taxon>
        <taxon>Candidatus Caldarchaeaceae</taxon>
        <taxon>Candidatus Caldarchaeum</taxon>
    </lineage>
</organism>
<name>A0A7C5QEB0_CALS0</name>
<comment type="caution">
    <text evidence="10">The sequence shown here is derived from an EMBL/GenBank/DDBJ whole genome shotgun (WGS) entry which is preliminary data.</text>
</comment>
<evidence type="ECO:0000259" key="9">
    <source>
        <dbReference type="PROSITE" id="PS50855"/>
    </source>
</evidence>
<evidence type="ECO:0000256" key="5">
    <source>
        <dbReference type="ARBA" id="ARBA00023136"/>
    </source>
</evidence>
<keyword evidence="2" id="KW-1003">Cell membrane</keyword>
<feature type="transmembrane region" description="Helical" evidence="7">
    <location>
        <begin position="759"/>
        <end position="777"/>
    </location>
</feature>
<evidence type="ECO:0000256" key="2">
    <source>
        <dbReference type="ARBA" id="ARBA00022475"/>
    </source>
</evidence>
<keyword evidence="6" id="KW-0679">Respiratory chain</keyword>
<keyword evidence="6" id="KW-0479">Metal-binding</keyword>
<keyword evidence="6" id="KW-0813">Transport</keyword>
<dbReference type="PROSITE" id="PS50855">
    <property type="entry name" value="COX1"/>
    <property type="match status" value="1"/>
</dbReference>
<protein>
    <submittedName>
        <fullName evidence="10">Cytochrome C oxidase subunit I</fullName>
    </submittedName>
</protein>
<feature type="transmembrane region" description="Helical" evidence="7">
    <location>
        <begin position="237"/>
        <end position="262"/>
    </location>
</feature>
<dbReference type="Pfam" id="PF00115">
    <property type="entry name" value="COX1"/>
    <property type="match status" value="1"/>
</dbReference>
<feature type="transmembrane region" description="Helical" evidence="7">
    <location>
        <begin position="105"/>
        <end position="125"/>
    </location>
</feature>
<dbReference type="PANTHER" id="PTHR10422:SF18">
    <property type="entry name" value="CYTOCHROME C OXIDASE SUBUNIT 1"/>
    <property type="match status" value="1"/>
</dbReference>
<accession>A0A7C5QEB0</accession>
<dbReference type="InterPro" id="IPR023615">
    <property type="entry name" value="Cyt_c_Oxase_su1_BS"/>
</dbReference>
<dbReference type="InterPro" id="IPR000298">
    <property type="entry name" value="Cyt_c_oxidase-like_su3"/>
</dbReference>
<feature type="transmembrane region" description="Helical" evidence="7">
    <location>
        <begin position="190"/>
        <end position="215"/>
    </location>
</feature>
<dbReference type="GO" id="GO:0020037">
    <property type="term" value="F:heme binding"/>
    <property type="evidence" value="ECO:0007669"/>
    <property type="project" value="InterPro"/>
</dbReference>
<feature type="transmembrane region" description="Helical" evidence="7">
    <location>
        <begin position="63"/>
        <end position="85"/>
    </location>
</feature>
<comment type="similarity">
    <text evidence="6">Belongs to the heme-copper respiratory oxidase family.</text>
</comment>
<dbReference type="GO" id="GO:0005886">
    <property type="term" value="C:plasma membrane"/>
    <property type="evidence" value="ECO:0007669"/>
    <property type="project" value="UniProtKB-SubCell"/>
</dbReference>
<dbReference type="FunFam" id="1.20.120.80:FF:000001">
    <property type="entry name" value="Cytochrome (Ubi)quinol oxidase subunit III"/>
    <property type="match status" value="1"/>
</dbReference>
<feature type="transmembrane region" description="Helical" evidence="7">
    <location>
        <begin position="341"/>
        <end position="359"/>
    </location>
</feature>
<keyword evidence="6" id="KW-0349">Heme</keyword>
<keyword evidence="6" id="KW-0249">Electron transport</keyword>
<dbReference type="PROSITE" id="PS00077">
    <property type="entry name" value="COX1_CUB"/>
    <property type="match status" value="1"/>
</dbReference>
<evidence type="ECO:0000313" key="10">
    <source>
        <dbReference type="EMBL" id="HHK68971.1"/>
    </source>
</evidence>
<dbReference type="InterPro" id="IPR035973">
    <property type="entry name" value="Cyt_c_oxidase_su3-like_sf"/>
</dbReference>
<proteinExistence type="inferred from homology"/>
<feature type="transmembrane region" description="Helical" evidence="7">
    <location>
        <begin position="715"/>
        <end position="739"/>
    </location>
</feature>
<feature type="domain" description="Cytochrome oxidase subunit I profile" evidence="9">
    <location>
        <begin position="4"/>
        <end position="514"/>
    </location>
</feature>
<evidence type="ECO:0000256" key="7">
    <source>
        <dbReference type="SAM" id="Phobius"/>
    </source>
</evidence>
<evidence type="ECO:0000256" key="6">
    <source>
        <dbReference type="RuleBase" id="RU000370"/>
    </source>
</evidence>
<dbReference type="CDD" id="cd00386">
    <property type="entry name" value="Heme_Cu_Oxidase_III_like"/>
    <property type="match status" value="1"/>
</dbReference>
<dbReference type="SUPFAM" id="SSF81442">
    <property type="entry name" value="Cytochrome c oxidase subunit I-like"/>
    <property type="match status" value="1"/>
</dbReference>
<gene>
    <name evidence="10" type="ORF">ENM11_07475</name>
</gene>
<dbReference type="InterPro" id="IPR000883">
    <property type="entry name" value="Cyt_C_Oxase_1"/>
</dbReference>
<feature type="transmembrane region" description="Helical" evidence="7">
    <location>
        <begin position="559"/>
        <end position="575"/>
    </location>
</feature>
<feature type="transmembrane region" description="Helical" evidence="7">
    <location>
        <begin position="536"/>
        <end position="553"/>
    </location>
</feature>
<reference evidence="10" key="1">
    <citation type="journal article" date="2020" name="mSystems">
        <title>Genome- and Community-Level Interaction Insights into Carbon Utilization and Element Cycling Functions of Hydrothermarchaeota in Hydrothermal Sediment.</title>
        <authorList>
            <person name="Zhou Z."/>
            <person name="Liu Y."/>
            <person name="Xu W."/>
            <person name="Pan J."/>
            <person name="Luo Z.H."/>
            <person name="Li M."/>
        </authorList>
    </citation>
    <scope>NUCLEOTIDE SEQUENCE [LARGE SCALE GENOMIC DNA]</scope>
    <source>
        <strain evidence="10">SpSt-1056</strain>
    </source>
</reference>
<dbReference type="PRINTS" id="PR01165">
    <property type="entry name" value="CYCOXIDASEI"/>
</dbReference>
<feature type="transmembrane region" description="Helical" evidence="7">
    <location>
        <begin position="604"/>
        <end position="627"/>
    </location>
</feature>